<dbReference type="OrthoDB" id="10258009at2759"/>
<comment type="caution">
    <text evidence="2">The sequence shown here is derived from an EMBL/GenBank/DDBJ whole genome shotgun (WGS) entry which is preliminary data.</text>
</comment>
<sequence>MERSQASTVRAAPSTLSTSDRARELWRMRMASDSNAIISVVPQGIRSQRRGSSAGALAKQSHPHSGSSHKACSTIGHKRQQKASQLRPEVNATVLSGKEEYYGGESLWCEGIQEEISTVSYRATRMTESVKRLFAEISANARPLRRGDTRDLIYLAKERYEKEMEEDYWIPHKTNADSKLYTSKSAPKSSYNYPDEHVPKCIENDSVHNDTVNHEYTLSQVSNVKGRSTSKQAVLRNKLELFPHSRAGSKSSQANLEQVVSNPADQDASTGNLSQYTRSFAHDHSATYTECSLPFDLTFKKAFLYAKYHLSQWIRRSKE</sequence>
<organism evidence="2 3">
    <name type="scientific">Giardia intestinalis (strain P15)</name>
    <name type="common">Giardia lamblia</name>
    <dbReference type="NCBI Taxonomy" id="658858"/>
    <lineage>
        <taxon>Eukaryota</taxon>
        <taxon>Metamonada</taxon>
        <taxon>Diplomonadida</taxon>
        <taxon>Hexamitidae</taxon>
        <taxon>Giardiinae</taxon>
        <taxon>Giardia</taxon>
    </lineage>
</organism>
<dbReference type="VEuPathDB" id="GiardiaDB:GLP15_2605"/>
<feature type="compositionally biased region" description="Polar residues" evidence="1">
    <location>
        <begin position="1"/>
        <end position="19"/>
    </location>
</feature>
<dbReference type="Proteomes" id="UP000008974">
    <property type="component" value="Unassembled WGS sequence"/>
</dbReference>
<evidence type="ECO:0000256" key="1">
    <source>
        <dbReference type="SAM" id="MobiDB-lite"/>
    </source>
</evidence>
<gene>
    <name evidence="2" type="ORF">GLP15_2605</name>
</gene>
<feature type="region of interest" description="Disordered" evidence="1">
    <location>
        <begin position="1"/>
        <end position="21"/>
    </location>
</feature>
<feature type="region of interest" description="Disordered" evidence="1">
    <location>
        <begin position="42"/>
        <end position="87"/>
    </location>
</feature>
<accession>E1F8T6</accession>
<reference evidence="2 3" key="1">
    <citation type="journal article" date="2010" name="BMC Genomics">
        <title>Genome analysis and comparative genomics of a Giardia intestinalis assemblage E isolate.</title>
        <authorList>
            <person name="Jerlstrom-Hultqvist J."/>
            <person name="Franzen O."/>
            <person name="Ankarklev J."/>
            <person name="Xu F."/>
            <person name="Nohynkova E."/>
            <person name="Andersson J.O."/>
            <person name="Svard S.G."/>
            <person name="Andersson B."/>
        </authorList>
    </citation>
    <scope>NUCLEOTIDE SEQUENCE [LARGE SCALE GENOMIC DNA]</scope>
    <source>
        <strain evidence="2 3">P15</strain>
    </source>
</reference>
<proteinExistence type="predicted"/>
<evidence type="ECO:0000313" key="3">
    <source>
        <dbReference type="Proteomes" id="UP000008974"/>
    </source>
</evidence>
<dbReference type="OMA" id="GGESLWC"/>
<dbReference type="AlphaFoldDB" id="E1F8T6"/>
<evidence type="ECO:0000313" key="2">
    <source>
        <dbReference type="EMBL" id="EFO61134.1"/>
    </source>
</evidence>
<name>E1F8T6_GIAIA</name>
<protein>
    <submittedName>
        <fullName evidence="2">Uncharacterized protein</fullName>
    </submittedName>
</protein>
<dbReference type="EMBL" id="ACVC01000331">
    <property type="protein sequence ID" value="EFO61134.1"/>
    <property type="molecule type" value="Genomic_DNA"/>
</dbReference>